<comment type="similarity">
    <text evidence="1">Belongs to the universal stress protein A family.</text>
</comment>
<comment type="caution">
    <text evidence="3">The sequence shown here is derived from an EMBL/GenBank/DDBJ whole genome shotgun (WGS) entry which is preliminary data.</text>
</comment>
<evidence type="ECO:0000259" key="2">
    <source>
        <dbReference type="Pfam" id="PF00582"/>
    </source>
</evidence>
<reference evidence="3 4" key="1">
    <citation type="submission" date="2023-12" db="EMBL/GenBank/DDBJ databases">
        <title>the genome sequence of Hyalangium sp. s54d21.</title>
        <authorList>
            <person name="Zhang X."/>
        </authorList>
    </citation>
    <scope>NUCLEOTIDE SEQUENCE [LARGE SCALE GENOMIC DNA]</scope>
    <source>
        <strain evidence="4">s54d21</strain>
    </source>
</reference>
<dbReference type="Pfam" id="PF00582">
    <property type="entry name" value="Usp"/>
    <property type="match status" value="2"/>
</dbReference>
<proteinExistence type="inferred from homology"/>
<keyword evidence="4" id="KW-1185">Reference proteome</keyword>
<dbReference type="RefSeq" id="WP_321551531.1">
    <property type="nucleotide sequence ID" value="NZ_JAXIVS010000023.1"/>
</dbReference>
<dbReference type="InterPro" id="IPR006015">
    <property type="entry name" value="Universal_stress_UspA"/>
</dbReference>
<dbReference type="Proteomes" id="UP001291309">
    <property type="component" value="Unassembled WGS sequence"/>
</dbReference>
<dbReference type="PRINTS" id="PR01438">
    <property type="entry name" value="UNVRSLSTRESS"/>
</dbReference>
<dbReference type="CDD" id="cd00293">
    <property type="entry name" value="USP-like"/>
    <property type="match status" value="1"/>
</dbReference>
<dbReference type="PANTHER" id="PTHR46268">
    <property type="entry name" value="STRESS RESPONSE PROTEIN NHAX"/>
    <property type="match status" value="1"/>
</dbReference>
<evidence type="ECO:0000256" key="1">
    <source>
        <dbReference type="ARBA" id="ARBA00008791"/>
    </source>
</evidence>
<feature type="domain" description="UspA" evidence="2">
    <location>
        <begin position="142"/>
        <end position="291"/>
    </location>
</feature>
<feature type="domain" description="UspA" evidence="2">
    <location>
        <begin position="1"/>
        <end position="135"/>
    </location>
</feature>
<name>A0ABU5HH83_9BACT</name>
<evidence type="ECO:0000313" key="4">
    <source>
        <dbReference type="Proteomes" id="UP001291309"/>
    </source>
</evidence>
<dbReference type="EMBL" id="JAXIVS010000023">
    <property type="protein sequence ID" value="MDY7232818.1"/>
    <property type="molecule type" value="Genomic_DNA"/>
</dbReference>
<accession>A0ABU5HH83</accession>
<organism evidence="3 4">
    <name type="scientific">Hyalangium rubrum</name>
    <dbReference type="NCBI Taxonomy" id="3103134"/>
    <lineage>
        <taxon>Bacteria</taxon>
        <taxon>Pseudomonadati</taxon>
        <taxon>Myxococcota</taxon>
        <taxon>Myxococcia</taxon>
        <taxon>Myxococcales</taxon>
        <taxon>Cystobacterineae</taxon>
        <taxon>Archangiaceae</taxon>
        <taxon>Hyalangium</taxon>
    </lineage>
</organism>
<dbReference type="PANTHER" id="PTHR46268:SF6">
    <property type="entry name" value="UNIVERSAL STRESS PROTEIN UP12"/>
    <property type="match status" value="1"/>
</dbReference>
<dbReference type="SUPFAM" id="SSF52402">
    <property type="entry name" value="Adenine nucleotide alpha hydrolases-like"/>
    <property type="match status" value="2"/>
</dbReference>
<dbReference type="InterPro" id="IPR014729">
    <property type="entry name" value="Rossmann-like_a/b/a_fold"/>
</dbReference>
<gene>
    <name evidence="3" type="ORF">SYV04_40905</name>
</gene>
<dbReference type="Gene3D" id="3.40.50.620">
    <property type="entry name" value="HUPs"/>
    <property type="match status" value="2"/>
</dbReference>
<protein>
    <submittedName>
        <fullName evidence="3">Universal stress protein</fullName>
    </submittedName>
</protein>
<dbReference type="InterPro" id="IPR006016">
    <property type="entry name" value="UspA"/>
</dbReference>
<evidence type="ECO:0000313" key="3">
    <source>
        <dbReference type="EMBL" id="MDY7232818.1"/>
    </source>
</evidence>
<sequence>MFRSLLIPIDLSTASSKVIGRAALLPLAEGAHLTLLHVVPQGLPRAARLSAEGDAQKALAAAAKRVAHLVPKGVVVKQLVKVGSAAAQIARQAHAVRADLIVMGRGGGRALRELFLGSTAERVIRKGQLPVLVVRQPARAPYHRPLLALDTDPVAHDVLALALRALAPSARQIDLVHAYDLPHQGLIYPSLSPNQGQGYRNHYRQKALHDVAQLVATALAELKPSPDDVPSFKTHVRYGSPRTLIPETVAALRTDLLVLGTHGYEGVAHALLGTVAGDVLREVPCDVMVVPPSASTARKK</sequence>